<reference evidence="3 4" key="1">
    <citation type="submission" date="2016-11" db="EMBL/GenBank/DDBJ databases">
        <title>Comparative genomics of Acidibacillus ferroxidans species.</title>
        <authorList>
            <person name="Oliveira G."/>
            <person name="Nunes G."/>
            <person name="Oliveira R."/>
            <person name="Araujo F."/>
            <person name="Salim A."/>
            <person name="Scholte L."/>
            <person name="Morais D."/>
            <person name="Nancucheo I."/>
            <person name="Johnson D.B."/>
            <person name="Grail B."/>
            <person name="Bittencourt J."/>
            <person name="Valadares R."/>
        </authorList>
    </citation>
    <scope>NUCLEOTIDE SEQUENCE [LARGE SCALE GENOMIC DNA]</scope>
    <source>
        <strain evidence="3 4">Y002</strain>
    </source>
</reference>
<dbReference type="GO" id="GO:0046872">
    <property type="term" value="F:metal ion binding"/>
    <property type="evidence" value="ECO:0007669"/>
    <property type="project" value="InterPro"/>
</dbReference>
<evidence type="ECO:0000256" key="1">
    <source>
        <dbReference type="PROSITE-ProRule" id="PRU00409"/>
    </source>
</evidence>
<dbReference type="PROSITE" id="PS50975">
    <property type="entry name" value="ATP_GRASP"/>
    <property type="match status" value="1"/>
</dbReference>
<dbReference type="AlphaFoldDB" id="A0A2U3D907"/>
<organism evidence="3 4">
    <name type="scientific">Sulfoacidibacillus thermotolerans</name>
    <name type="common">Acidibacillus sulfuroxidans</name>
    <dbReference type="NCBI Taxonomy" id="1765684"/>
    <lineage>
        <taxon>Bacteria</taxon>
        <taxon>Bacillati</taxon>
        <taxon>Bacillota</taxon>
        <taxon>Bacilli</taxon>
        <taxon>Bacillales</taxon>
        <taxon>Alicyclobacillaceae</taxon>
        <taxon>Sulfoacidibacillus</taxon>
    </lineage>
</organism>
<feature type="domain" description="ATP-grasp" evidence="2">
    <location>
        <begin position="118"/>
        <end position="353"/>
    </location>
</feature>
<dbReference type="GO" id="GO:0005524">
    <property type="term" value="F:ATP binding"/>
    <property type="evidence" value="ECO:0007669"/>
    <property type="project" value="UniProtKB-UniRule"/>
</dbReference>
<sequence>MGWRQPIIGVTTTVIPRKDGFFGQMARRASELGARLVLFHPNEIKFDQGIGYGYEWTGLAAKVWRKSEVPLPDVIYENVFVHLVMQGMVRSLRHAARVRGIPVFNPLIAGKAAMTPWIADCTSCGVQVPVTRRILRVQTLDEMLRRFGVIYVKPSGGYGGRGVYRLRAQQDKIFIQCDRFYERGPLRLTVTRPEFARFAQRHFLRIPHIAQERIPLIKYHGGQIDFRVVIQRNRNGVWELVGIVPKIAAPDGVVTNLVAGGSRMRLAQLQTLLRAEGMEIDAHALERVAMNIGRLLMKRYPKLGILGYDLGIDERGQVWFIELNPKPARRLLFPEMQRRAGELAVDFALYLAEPKAL</sequence>
<dbReference type="InterPro" id="IPR026838">
    <property type="entry name" value="YheC/D"/>
</dbReference>
<dbReference type="RefSeq" id="WP_181362949.1">
    <property type="nucleotide sequence ID" value="NZ_MPDK01000009.1"/>
</dbReference>
<comment type="caution">
    <text evidence="3">The sequence shown here is derived from an EMBL/GenBank/DDBJ whole genome shotgun (WGS) entry which is preliminary data.</text>
</comment>
<accession>A0A2U3D907</accession>
<dbReference type="EMBL" id="MPDK01000009">
    <property type="protein sequence ID" value="PWI57757.1"/>
    <property type="molecule type" value="Genomic_DNA"/>
</dbReference>
<evidence type="ECO:0000313" key="4">
    <source>
        <dbReference type="Proteomes" id="UP000245380"/>
    </source>
</evidence>
<name>A0A2U3D907_SULT2</name>
<gene>
    <name evidence="3" type="ORF">BM613_07190</name>
</gene>
<dbReference type="InterPro" id="IPR011761">
    <property type="entry name" value="ATP-grasp"/>
</dbReference>
<keyword evidence="1" id="KW-0067">ATP-binding</keyword>
<evidence type="ECO:0000259" key="2">
    <source>
        <dbReference type="PROSITE" id="PS50975"/>
    </source>
</evidence>
<proteinExistence type="predicted"/>
<dbReference type="Gene3D" id="3.30.470.20">
    <property type="entry name" value="ATP-grasp fold, B domain"/>
    <property type="match status" value="1"/>
</dbReference>
<dbReference type="Proteomes" id="UP000245380">
    <property type="component" value="Unassembled WGS sequence"/>
</dbReference>
<keyword evidence="1" id="KW-0547">Nucleotide-binding</keyword>
<dbReference type="Pfam" id="PF14398">
    <property type="entry name" value="ATPgrasp_YheCD"/>
    <property type="match status" value="1"/>
</dbReference>
<dbReference type="SUPFAM" id="SSF56059">
    <property type="entry name" value="Glutathione synthetase ATP-binding domain-like"/>
    <property type="match status" value="1"/>
</dbReference>
<evidence type="ECO:0000313" key="3">
    <source>
        <dbReference type="EMBL" id="PWI57757.1"/>
    </source>
</evidence>
<keyword evidence="4" id="KW-1185">Reference proteome</keyword>
<protein>
    <recommendedName>
        <fullName evidence="2">ATP-grasp domain-containing protein</fullName>
    </recommendedName>
</protein>